<dbReference type="Proteomes" id="UP000177369">
    <property type="component" value="Unassembled WGS sequence"/>
</dbReference>
<feature type="transmembrane region" description="Helical" evidence="1">
    <location>
        <begin position="6"/>
        <end position="26"/>
    </location>
</feature>
<dbReference type="AlphaFoldDB" id="A0A1F5G8U8"/>
<dbReference type="EMBL" id="MFBD01000033">
    <property type="protein sequence ID" value="OGD88267.1"/>
    <property type="molecule type" value="Genomic_DNA"/>
</dbReference>
<reference evidence="2 3" key="1">
    <citation type="journal article" date="2016" name="Nat. Commun.">
        <title>Thousands of microbial genomes shed light on interconnected biogeochemical processes in an aquifer system.</title>
        <authorList>
            <person name="Anantharaman K."/>
            <person name="Brown C.T."/>
            <person name="Hug L.A."/>
            <person name="Sharon I."/>
            <person name="Castelle C.J."/>
            <person name="Probst A.J."/>
            <person name="Thomas B.C."/>
            <person name="Singh A."/>
            <person name="Wilkins M.J."/>
            <person name="Karaoz U."/>
            <person name="Brodie E.L."/>
            <person name="Williams K.H."/>
            <person name="Hubbard S.S."/>
            <person name="Banfield J.F."/>
        </authorList>
    </citation>
    <scope>NUCLEOTIDE SEQUENCE [LARGE SCALE GENOMIC DNA]</scope>
</reference>
<comment type="caution">
    <text evidence="2">The sequence shown here is derived from an EMBL/GenBank/DDBJ whole genome shotgun (WGS) entry which is preliminary data.</text>
</comment>
<keyword evidence="1" id="KW-0472">Membrane</keyword>
<evidence type="ECO:0000313" key="2">
    <source>
        <dbReference type="EMBL" id="OGD88267.1"/>
    </source>
</evidence>
<accession>A0A1F5G8U8</accession>
<evidence type="ECO:0000313" key="3">
    <source>
        <dbReference type="Proteomes" id="UP000177369"/>
    </source>
</evidence>
<keyword evidence="1" id="KW-1133">Transmembrane helix</keyword>
<organism evidence="2 3">
    <name type="scientific">Candidatus Curtissbacteria bacterium RIFCSPHIGHO2_02_FULL_40_16b</name>
    <dbReference type="NCBI Taxonomy" id="1797714"/>
    <lineage>
        <taxon>Bacteria</taxon>
        <taxon>Candidatus Curtissiibacteriota</taxon>
    </lineage>
</organism>
<sequence>MNRKIYLTIGGVVLVIIIAVIAFLLFGKPQKTEEQSTTTQESGEESFTGSILSLLGTGRNTECTFSRSDENGTTNGHVYLSGDKMYGEFMTSADGQDFDAYVINDGEYSYTWSSASEQGTKLKISDVEATESAEDRNEASQTLEEDVDLKCKGWSVDNSKFVPPADVEFVDLTSQLEQTQQNIPQLENREAICDPLTGDAKQQCLDSLNQ</sequence>
<evidence type="ECO:0000256" key="1">
    <source>
        <dbReference type="SAM" id="Phobius"/>
    </source>
</evidence>
<protein>
    <submittedName>
        <fullName evidence="2">Uncharacterized protein</fullName>
    </submittedName>
</protein>
<proteinExistence type="predicted"/>
<keyword evidence="1" id="KW-0812">Transmembrane</keyword>
<gene>
    <name evidence="2" type="ORF">A3D04_00605</name>
</gene>
<name>A0A1F5G8U8_9BACT</name>